<protein>
    <submittedName>
        <fullName evidence="2">Uncharacterized protein</fullName>
    </submittedName>
</protein>
<gene>
    <name evidence="2" type="ORF">NGB36_27560</name>
</gene>
<keyword evidence="3" id="KW-1185">Reference proteome</keyword>
<organism evidence="2 3">
    <name type="scientific">Streptomyces humicola</name>
    <dbReference type="NCBI Taxonomy" id="2953240"/>
    <lineage>
        <taxon>Bacteria</taxon>
        <taxon>Bacillati</taxon>
        <taxon>Actinomycetota</taxon>
        <taxon>Actinomycetes</taxon>
        <taxon>Kitasatosporales</taxon>
        <taxon>Streptomycetaceae</taxon>
        <taxon>Streptomyces</taxon>
    </lineage>
</organism>
<evidence type="ECO:0000313" key="3">
    <source>
        <dbReference type="Proteomes" id="UP001057702"/>
    </source>
</evidence>
<evidence type="ECO:0000256" key="1">
    <source>
        <dbReference type="SAM" id="MobiDB-lite"/>
    </source>
</evidence>
<feature type="region of interest" description="Disordered" evidence="1">
    <location>
        <begin position="29"/>
        <end position="55"/>
    </location>
</feature>
<accession>A0ABT1Q2T1</accession>
<dbReference type="RefSeq" id="WP_255923284.1">
    <property type="nucleotide sequence ID" value="NZ_JANFNG010000032.1"/>
</dbReference>
<reference evidence="2" key="1">
    <citation type="submission" date="2022-06" db="EMBL/GenBank/DDBJ databases">
        <title>Draft genome sequence of Streptomyces sp. RB6PN25 isolated from peat swamp forest in Thailand.</title>
        <authorList>
            <person name="Duangmal K."/>
            <person name="Klaysubun C."/>
        </authorList>
    </citation>
    <scope>NUCLEOTIDE SEQUENCE</scope>
    <source>
        <strain evidence="2">RB6PN25</strain>
    </source>
</reference>
<proteinExistence type="predicted"/>
<evidence type="ECO:0000313" key="2">
    <source>
        <dbReference type="EMBL" id="MCQ4084231.1"/>
    </source>
</evidence>
<name>A0ABT1Q2T1_9ACTN</name>
<comment type="caution">
    <text evidence="2">The sequence shown here is derived from an EMBL/GenBank/DDBJ whole genome shotgun (WGS) entry which is preliminary data.</text>
</comment>
<dbReference type="Proteomes" id="UP001057702">
    <property type="component" value="Unassembled WGS sequence"/>
</dbReference>
<sequence>MSVSTSGRERTLAEYERLLTYYLIEGRRARASSTARAPLEHRSSPARHPAPIMTL</sequence>
<dbReference type="EMBL" id="JANFNG010000032">
    <property type="protein sequence ID" value="MCQ4084231.1"/>
    <property type="molecule type" value="Genomic_DNA"/>
</dbReference>